<protein>
    <submittedName>
        <fullName evidence="1">Uncharacterized protein</fullName>
    </submittedName>
</protein>
<dbReference type="AlphaFoldDB" id="A0A7D9LT46"/>
<proteinExistence type="predicted"/>
<comment type="caution">
    <text evidence="1">The sequence shown here is derived from an EMBL/GenBank/DDBJ whole genome shotgun (WGS) entry which is preliminary data.</text>
</comment>
<dbReference type="Proteomes" id="UP001152795">
    <property type="component" value="Unassembled WGS sequence"/>
</dbReference>
<accession>A0A7D9LT46</accession>
<dbReference type="PANTHER" id="PTHR33776">
    <property type="entry name" value="ENDO/EXONUCLEASE/PHOSPHATASE DOMAIN-CONTAINING PROTEIN"/>
    <property type="match status" value="1"/>
</dbReference>
<sequence length="121" mass="13832">PPYSEIHPVITSEYLESVVLNTDLVLIGGDFNIHVQCDDDNDAIKLLELFESVGPDQHVHIPTHCSGHILNLMSPDKLIRSSLHLLELTVCFLITCQYSVNYNWTEFHELTQKFRIAMSRP</sequence>
<dbReference type="EMBL" id="CACRXK020024435">
    <property type="protein sequence ID" value="CAB4038651.1"/>
    <property type="molecule type" value="Genomic_DNA"/>
</dbReference>
<keyword evidence="2" id="KW-1185">Reference proteome</keyword>
<gene>
    <name evidence="1" type="ORF">PACLA_8A071781</name>
</gene>
<evidence type="ECO:0000313" key="1">
    <source>
        <dbReference type="EMBL" id="CAB4038651.1"/>
    </source>
</evidence>
<dbReference type="OrthoDB" id="419189at2759"/>
<evidence type="ECO:0000313" key="2">
    <source>
        <dbReference type="Proteomes" id="UP001152795"/>
    </source>
</evidence>
<dbReference type="PANTHER" id="PTHR33776:SF3">
    <property type="entry name" value="PHD-TYPE DOMAIN-CONTAINING PROTEIN"/>
    <property type="match status" value="1"/>
</dbReference>
<feature type="non-terminal residue" evidence="1">
    <location>
        <position position="1"/>
    </location>
</feature>
<reference evidence="1" key="1">
    <citation type="submission" date="2020-04" db="EMBL/GenBank/DDBJ databases">
        <authorList>
            <person name="Alioto T."/>
            <person name="Alioto T."/>
            <person name="Gomez Garrido J."/>
        </authorList>
    </citation>
    <scope>NUCLEOTIDE SEQUENCE</scope>
    <source>
        <strain evidence="1">A484AB</strain>
    </source>
</reference>
<name>A0A7D9LT46_PARCT</name>
<organism evidence="1 2">
    <name type="scientific">Paramuricea clavata</name>
    <name type="common">Red gorgonian</name>
    <name type="synonym">Violescent sea-whip</name>
    <dbReference type="NCBI Taxonomy" id="317549"/>
    <lineage>
        <taxon>Eukaryota</taxon>
        <taxon>Metazoa</taxon>
        <taxon>Cnidaria</taxon>
        <taxon>Anthozoa</taxon>
        <taxon>Octocorallia</taxon>
        <taxon>Malacalcyonacea</taxon>
        <taxon>Plexauridae</taxon>
        <taxon>Paramuricea</taxon>
    </lineage>
</organism>